<sequence length="412" mass="47032">MSFEFMWAPHVHAEEQTELDALSLADQTPQSSEQQRSYQFFIEGMTGLISQKDSTENIHPSRISIDVNIDQRLNQQWRAVVANRLDLNWQAGQDEQINTLKEAYLSWQAQPTLLFDVGRINQRNGMAYGYNPSDYFKADAVRSVVSIAPSSLRENRLGSAMLRGQYLWESGAISALYSPKLADADQQHSSAPFAPDWAASNFAARWQLSFSQRWFDGFSPQFIVYREAEKSPQVGLNFSWLATDALTLYTEYSGGRGPSLLQSALGIQGQERFYSRVASGASYTLPINLNLTLEYQYNQAALNQSAWQALAQQTPLYWAYRQHAFRQQDNPTQHNLFLLASWNNAIWRNLDLNLMLRRDLGDQSLQHWLEARYHFKTADVAVQWQSQSGAAGSQYGALPQQHSLQLLLKYFF</sequence>
<dbReference type="Proteomes" id="UP000510822">
    <property type="component" value="Chromosome"/>
</dbReference>
<evidence type="ECO:0000313" key="2">
    <source>
        <dbReference type="Proteomes" id="UP000510822"/>
    </source>
</evidence>
<reference evidence="1 2" key="1">
    <citation type="journal article" date="2016" name="Int. J. Syst. Evol. Microbiol.">
        <title>Chitinibacter fontanus sp. nov., isolated from a spring.</title>
        <authorList>
            <person name="Sheu S.Y."/>
            <person name="Li Y.S."/>
            <person name="Young C.C."/>
            <person name="Chen W.M."/>
        </authorList>
    </citation>
    <scope>NUCLEOTIDE SEQUENCE [LARGE SCALE GENOMIC DNA]</scope>
    <source>
        <strain evidence="1 2">STM-7</strain>
    </source>
</reference>
<dbReference type="AlphaFoldDB" id="A0A7D5V7V8"/>
<evidence type="ECO:0000313" key="1">
    <source>
        <dbReference type="EMBL" id="QLI80537.1"/>
    </source>
</evidence>
<dbReference type="EMBL" id="CP058952">
    <property type="protein sequence ID" value="QLI80537.1"/>
    <property type="molecule type" value="Genomic_DNA"/>
</dbReference>
<accession>A0A7D5V7V8</accession>
<protein>
    <submittedName>
        <fullName evidence="1">Uncharacterized protein</fullName>
    </submittedName>
</protein>
<organism evidence="1 2">
    <name type="scientific">Chitinibacter fontanus</name>
    <dbReference type="NCBI Taxonomy" id="1737446"/>
    <lineage>
        <taxon>Bacteria</taxon>
        <taxon>Pseudomonadati</taxon>
        <taxon>Pseudomonadota</taxon>
        <taxon>Betaproteobacteria</taxon>
        <taxon>Neisseriales</taxon>
        <taxon>Chitinibacteraceae</taxon>
        <taxon>Chitinibacter</taxon>
    </lineage>
</organism>
<dbReference type="KEGG" id="cfon:HZU75_02730"/>
<gene>
    <name evidence="1" type="ORF">HZU75_02730</name>
</gene>
<name>A0A7D5V7V8_9NEIS</name>
<proteinExistence type="predicted"/>
<keyword evidence="2" id="KW-1185">Reference proteome</keyword>
<dbReference type="RefSeq" id="WP_180307677.1">
    <property type="nucleotide sequence ID" value="NZ_CP058952.1"/>
</dbReference>